<sequence length="67" mass="6964">MGRAALGWSTSQLAEAASVGRNTVTRYEAGGDIRLSTVDKMRSALEAAGVVFIPENGGGAGVRLRKE</sequence>
<protein>
    <submittedName>
        <fullName evidence="2">Helix-turn-helix transcriptional regulator</fullName>
    </submittedName>
</protein>
<proteinExistence type="predicted"/>
<accession>A0A7Y0DYL7</accession>
<keyword evidence="3" id="KW-1185">Reference proteome</keyword>
<reference evidence="2 3" key="1">
    <citation type="submission" date="2020-04" db="EMBL/GenBank/DDBJ databases">
        <title>Rhodospirillaceae bacterium KN72 isolated from deep sea.</title>
        <authorList>
            <person name="Zhang D.-C."/>
        </authorList>
    </citation>
    <scope>NUCLEOTIDE SEQUENCE [LARGE SCALE GENOMIC DNA]</scope>
    <source>
        <strain evidence="2 3">KN72</strain>
    </source>
</reference>
<dbReference type="PROSITE" id="PS50943">
    <property type="entry name" value="HTH_CROC1"/>
    <property type="match status" value="1"/>
</dbReference>
<evidence type="ECO:0000259" key="1">
    <source>
        <dbReference type="PROSITE" id="PS50943"/>
    </source>
</evidence>
<evidence type="ECO:0000313" key="2">
    <source>
        <dbReference type="EMBL" id="NMM43878.1"/>
    </source>
</evidence>
<comment type="caution">
    <text evidence="2">The sequence shown here is derived from an EMBL/GenBank/DDBJ whole genome shotgun (WGS) entry which is preliminary data.</text>
</comment>
<dbReference type="InterPro" id="IPR010982">
    <property type="entry name" value="Lambda_DNA-bd_dom_sf"/>
</dbReference>
<organism evidence="2 3">
    <name type="scientific">Pacificispira spongiicola</name>
    <dbReference type="NCBI Taxonomy" id="2729598"/>
    <lineage>
        <taxon>Bacteria</taxon>
        <taxon>Pseudomonadati</taxon>
        <taxon>Pseudomonadota</taxon>
        <taxon>Alphaproteobacteria</taxon>
        <taxon>Rhodospirillales</taxon>
        <taxon>Rhodospirillaceae</taxon>
        <taxon>Pacificispira</taxon>
    </lineage>
</organism>
<dbReference type="Proteomes" id="UP000539372">
    <property type="component" value="Unassembled WGS sequence"/>
</dbReference>
<dbReference type="Pfam" id="PF01381">
    <property type="entry name" value="HTH_3"/>
    <property type="match status" value="1"/>
</dbReference>
<dbReference type="EMBL" id="JABBNT010000002">
    <property type="protein sequence ID" value="NMM43878.1"/>
    <property type="molecule type" value="Genomic_DNA"/>
</dbReference>
<name>A0A7Y0DYL7_9PROT</name>
<dbReference type="Gene3D" id="1.10.260.40">
    <property type="entry name" value="lambda repressor-like DNA-binding domains"/>
    <property type="match status" value="1"/>
</dbReference>
<feature type="domain" description="HTH cro/C1-type" evidence="1">
    <location>
        <begin position="3"/>
        <end position="52"/>
    </location>
</feature>
<dbReference type="CDD" id="cd00093">
    <property type="entry name" value="HTH_XRE"/>
    <property type="match status" value="1"/>
</dbReference>
<dbReference type="SUPFAM" id="SSF47413">
    <property type="entry name" value="lambda repressor-like DNA-binding domains"/>
    <property type="match status" value="1"/>
</dbReference>
<dbReference type="GO" id="GO:0003677">
    <property type="term" value="F:DNA binding"/>
    <property type="evidence" value="ECO:0007669"/>
    <property type="project" value="InterPro"/>
</dbReference>
<dbReference type="InterPro" id="IPR001387">
    <property type="entry name" value="Cro/C1-type_HTH"/>
</dbReference>
<gene>
    <name evidence="2" type="ORF">HH303_05285</name>
</gene>
<dbReference type="AlphaFoldDB" id="A0A7Y0DYL7"/>
<evidence type="ECO:0000313" key="3">
    <source>
        <dbReference type="Proteomes" id="UP000539372"/>
    </source>
</evidence>